<dbReference type="AlphaFoldDB" id="A0A381DXV1"/>
<evidence type="ECO:0000313" key="1">
    <source>
        <dbReference type="EMBL" id="SUX18133.1"/>
    </source>
</evidence>
<gene>
    <name evidence="1" type="ORF">NCTC13294_00201</name>
</gene>
<protein>
    <submittedName>
        <fullName evidence="1">Uncharacterized protein</fullName>
    </submittedName>
</protein>
<accession>A0A381DXV1</accession>
<dbReference type="Proteomes" id="UP000254572">
    <property type="component" value="Unassembled WGS sequence"/>
</dbReference>
<organism evidence="1 2">
    <name type="scientific">Cardiobacterium valvarum</name>
    <dbReference type="NCBI Taxonomy" id="194702"/>
    <lineage>
        <taxon>Bacteria</taxon>
        <taxon>Pseudomonadati</taxon>
        <taxon>Pseudomonadota</taxon>
        <taxon>Gammaproteobacteria</taxon>
        <taxon>Cardiobacteriales</taxon>
        <taxon>Cardiobacteriaceae</taxon>
        <taxon>Cardiobacterium</taxon>
    </lineage>
</organism>
<proteinExistence type="predicted"/>
<name>A0A381DXV1_9GAMM</name>
<keyword evidence="2" id="KW-1185">Reference proteome</keyword>
<sequence>MTRSNTFTRFNQHFTIRHNIKSNSLTFKLRWLEFYFQFASGNLETLRFKKFTQNISIAISERVQQYCNWQFTATVNTTIEQILSIKLKIQPGTTIRNNPCGKEQFSRTMPYTFVVVKKDPRRSM</sequence>
<dbReference type="EMBL" id="UFUW01000001">
    <property type="protein sequence ID" value="SUX18133.1"/>
    <property type="molecule type" value="Genomic_DNA"/>
</dbReference>
<reference evidence="1 2" key="1">
    <citation type="submission" date="2018-06" db="EMBL/GenBank/DDBJ databases">
        <authorList>
            <consortium name="Pathogen Informatics"/>
            <person name="Doyle S."/>
        </authorList>
    </citation>
    <scope>NUCLEOTIDE SEQUENCE [LARGE SCALE GENOMIC DNA]</scope>
    <source>
        <strain evidence="1 2">NCTC13294</strain>
    </source>
</reference>
<evidence type="ECO:0000313" key="2">
    <source>
        <dbReference type="Proteomes" id="UP000254572"/>
    </source>
</evidence>